<reference evidence="1 2" key="1">
    <citation type="journal article" date="2019" name="Sci. Rep.">
        <title>Orb-weaving spider Araneus ventricosus genome elucidates the spidroin gene catalogue.</title>
        <authorList>
            <person name="Kono N."/>
            <person name="Nakamura H."/>
            <person name="Ohtoshi R."/>
            <person name="Moran D.A.P."/>
            <person name="Shinohara A."/>
            <person name="Yoshida Y."/>
            <person name="Fujiwara M."/>
            <person name="Mori M."/>
            <person name="Tomita M."/>
            <person name="Arakawa K."/>
        </authorList>
    </citation>
    <scope>NUCLEOTIDE SEQUENCE [LARGE SCALE GENOMIC DNA]</scope>
</reference>
<keyword evidence="2" id="KW-1185">Reference proteome</keyword>
<sequence>MDVKDESSFSGEMTLSFVETLSLQPNFSLAAFTGVNSAISPDVSLKSGHMNFINNHTPSHTRNGRNAIEGQLQKKLRVANSRILRGLSFFLWQSREKEQSYGLGACPMMGCGHEQLLYSFLNVRVVQWNSVSSFVRLRSNEQLARFLECSGLIAGKLHLTNFDSLAVHSCILYQSKINKEQERSSMQKLTIGCVKLINCLI</sequence>
<gene>
    <name evidence="1" type="ORF">AVEN_87908_1</name>
</gene>
<organism evidence="1 2">
    <name type="scientific">Araneus ventricosus</name>
    <name type="common">Orbweaver spider</name>
    <name type="synonym">Epeira ventricosa</name>
    <dbReference type="NCBI Taxonomy" id="182803"/>
    <lineage>
        <taxon>Eukaryota</taxon>
        <taxon>Metazoa</taxon>
        <taxon>Ecdysozoa</taxon>
        <taxon>Arthropoda</taxon>
        <taxon>Chelicerata</taxon>
        <taxon>Arachnida</taxon>
        <taxon>Araneae</taxon>
        <taxon>Araneomorphae</taxon>
        <taxon>Entelegynae</taxon>
        <taxon>Araneoidea</taxon>
        <taxon>Araneidae</taxon>
        <taxon>Araneus</taxon>
    </lineage>
</organism>
<dbReference type="Proteomes" id="UP000499080">
    <property type="component" value="Unassembled WGS sequence"/>
</dbReference>
<comment type="caution">
    <text evidence="1">The sequence shown here is derived from an EMBL/GenBank/DDBJ whole genome shotgun (WGS) entry which is preliminary data.</text>
</comment>
<protein>
    <submittedName>
        <fullName evidence="1">Uncharacterized protein</fullName>
    </submittedName>
</protein>
<proteinExistence type="predicted"/>
<name>A0A4Y2BC20_ARAVE</name>
<evidence type="ECO:0000313" key="1">
    <source>
        <dbReference type="EMBL" id="GBL89588.1"/>
    </source>
</evidence>
<accession>A0A4Y2BC20</accession>
<dbReference type="EMBL" id="BGPR01000065">
    <property type="protein sequence ID" value="GBL89588.1"/>
    <property type="molecule type" value="Genomic_DNA"/>
</dbReference>
<evidence type="ECO:0000313" key="2">
    <source>
        <dbReference type="Proteomes" id="UP000499080"/>
    </source>
</evidence>
<dbReference type="AlphaFoldDB" id="A0A4Y2BC20"/>